<evidence type="ECO:0000256" key="7">
    <source>
        <dbReference type="ARBA" id="ARBA00022723"/>
    </source>
</evidence>
<dbReference type="GO" id="GO:0003871">
    <property type="term" value="F:5-methyltetrahydropteroyltriglutamate-homocysteine S-methyltransferase activity"/>
    <property type="evidence" value="ECO:0007669"/>
    <property type="project" value="UniProtKB-UniRule"/>
</dbReference>
<proteinExistence type="inferred from homology"/>
<dbReference type="EC" id="2.1.1.14" evidence="11"/>
<evidence type="ECO:0000259" key="16">
    <source>
        <dbReference type="Pfam" id="PF08267"/>
    </source>
</evidence>
<evidence type="ECO:0000256" key="8">
    <source>
        <dbReference type="ARBA" id="ARBA00022737"/>
    </source>
</evidence>
<dbReference type="RefSeq" id="WP_166530192.1">
    <property type="nucleotide sequence ID" value="NZ_CP115959.1"/>
</dbReference>
<comment type="cofactor">
    <cofactor evidence="13">
        <name>Zn(2+)</name>
        <dbReference type="ChEBI" id="CHEBI:29105"/>
    </cofactor>
    <text evidence="13">Binds 2 Zn(2+) ions per subunit.</text>
</comment>
<protein>
    <recommendedName>
        <fullName evidence="11">5-methyltetrahydropteroyltriglutamate--homocysteine methyltransferase</fullName>
        <ecNumber evidence="11">2.1.1.14</ecNumber>
    </recommendedName>
    <alternativeName>
        <fullName evidence="11">Cobalamin-independent methionine synthase</fullName>
    </alternativeName>
    <alternativeName>
        <fullName evidence="11">Methionine synthase, vitamin-B12 independent isozyme</fullName>
    </alternativeName>
</protein>
<dbReference type="GO" id="GO:0009086">
    <property type="term" value="P:methionine biosynthetic process"/>
    <property type="evidence" value="ECO:0007669"/>
    <property type="project" value="UniProtKB-UniRule"/>
</dbReference>
<dbReference type="CDD" id="cd03312">
    <property type="entry name" value="CIMS_N_terminal_like"/>
    <property type="match status" value="1"/>
</dbReference>
<feature type="binding site" evidence="11">
    <location>
        <position position="670"/>
    </location>
    <ligand>
        <name>Zn(2+)</name>
        <dbReference type="ChEBI" id="CHEBI:29105"/>
        <note>catalytic</note>
    </ligand>
</feature>
<evidence type="ECO:0000256" key="4">
    <source>
        <dbReference type="ARBA" id="ARBA00022603"/>
    </source>
</evidence>
<evidence type="ECO:0000256" key="12">
    <source>
        <dbReference type="PIRSR" id="PIRSR000382-1"/>
    </source>
</evidence>
<dbReference type="Proteomes" id="UP000675284">
    <property type="component" value="Unassembled WGS sequence"/>
</dbReference>
<keyword evidence="5 11" id="KW-0028">Amino-acid biosynthesis</keyword>
<feature type="binding site" evidence="11 12">
    <location>
        <position position="566"/>
    </location>
    <ligand>
        <name>5-methyltetrahydropteroyltri-L-glutamate</name>
        <dbReference type="ChEBI" id="CHEBI:58207"/>
    </ligand>
</feature>
<sequence>MTFTAISSNLGYPRIGEKREWKRALESFWKEEITKEQLIKETDKIRLKNLKKQQELGIDLIPVGDFSFYDHVLDTSAMFGVIPERFSYNGGKVDLETYFAIARGTKDAVASEITKWFNTNYHYIVPELEHAQPILTENRPLAFYKEAKEELGIDGKPVILGPITYLSLAKGYKEEEFDELLDVFVPLYLQILEELESAGATWVQIDEPIFGTKLDDAVIQKAKKVYTQFCEAAPKLKLILQTYFEHVINYESIIEFPVAAIGLDFVHGDSLQLIKQFGFPKDKVLAAGIINGRNVWQENIADKLSIIEEIKSITTIQDIILQPSSSLLHVPVTKKLEVDLNPDIKAGLSFADEKLEDITTLTKGCNDGEHSIATKIKTNQEQLARFNSSALRTNDQVRKELQSLDTSDAKRPLPFNQRIKKQQHELKLPLLPTTTIGSLPQTPVVRKTRTKWRKGEISNEKYEQFIKDNIDKWITIQEELELDVLVHGEFERTDMVEYFGEKLNGFEVTAFGWVQSYGSRCVKPPLIFGDVSFNKAMTVKESVYAQSLTEKPVKGMLTGPVTILNWSFVHDDAPRFTIQNQIALALRKELEALEENGIQIIQVDEPALREGLPLDERKWEDYLEAAVYAFGLATSAVKDSTQIHTHMCYSEFHDIYETIDALDADVISIETSRSHGEMVTTFEENTYEKEIGLGVYDIHSPRIPAKSEIIQNINRALQTIPPKQFWINPDCGLKTRNEEETIGALKIMVEAAADIRKEHLSYQKY</sequence>
<comment type="similarity">
    <text evidence="3 11">Belongs to the vitamin-B12 independent methionine synthase family.</text>
</comment>
<feature type="binding site" evidence="11 12">
    <location>
        <position position="604"/>
    </location>
    <ligand>
        <name>L-homocysteine</name>
        <dbReference type="ChEBI" id="CHEBI:58199"/>
    </ligand>
</feature>
<keyword evidence="18" id="KW-1185">Reference proteome</keyword>
<evidence type="ECO:0000256" key="6">
    <source>
        <dbReference type="ARBA" id="ARBA00022679"/>
    </source>
</evidence>
<evidence type="ECO:0000256" key="10">
    <source>
        <dbReference type="ARBA" id="ARBA00023167"/>
    </source>
</evidence>
<dbReference type="PANTHER" id="PTHR30519">
    <property type="entry name" value="5-METHYLTETRAHYDROPTEROYLTRIGLUTAMATE--HOMOCYSTEINE METHYLTRANSFERASE"/>
    <property type="match status" value="1"/>
</dbReference>
<evidence type="ECO:0000313" key="17">
    <source>
        <dbReference type="EMBL" id="MBR7795894.1"/>
    </source>
</evidence>
<reference evidence="17" key="1">
    <citation type="submission" date="2021-04" db="EMBL/GenBank/DDBJ databases">
        <title>Isolation and polyphasic classification of algal microorganism.</title>
        <authorList>
            <person name="Wang S."/>
        </authorList>
    </citation>
    <scope>NUCLEOTIDE SEQUENCE</scope>
    <source>
        <strain evidence="17">720a</strain>
    </source>
</reference>
<dbReference type="Pfam" id="PF01717">
    <property type="entry name" value="Meth_synt_2"/>
    <property type="match status" value="1"/>
</dbReference>
<keyword evidence="7 11" id="KW-0479">Metal-binding</keyword>
<dbReference type="InterPro" id="IPR038071">
    <property type="entry name" value="UROD/MetE-like_sf"/>
</dbReference>
<evidence type="ECO:0000256" key="11">
    <source>
        <dbReference type="HAMAP-Rule" id="MF_00172"/>
    </source>
</evidence>
<feature type="binding site" evidence="11">
    <location>
        <position position="646"/>
    </location>
    <ligand>
        <name>Zn(2+)</name>
        <dbReference type="ChEBI" id="CHEBI:29105"/>
        <note>catalytic</note>
    </ligand>
</feature>
<feature type="binding site" evidence="11">
    <location>
        <position position="610"/>
    </location>
    <ligand>
        <name>5-methyltetrahydropteroyltri-L-glutamate</name>
        <dbReference type="ChEBI" id="CHEBI:58207"/>
    </ligand>
</feature>
<dbReference type="GO" id="GO:0008270">
    <property type="term" value="F:zinc ion binding"/>
    <property type="evidence" value="ECO:0007669"/>
    <property type="project" value="InterPro"/>
</dbReference>
<evidence type="ECO:0000259" key="15">
    <source>
        <dbReference type="Pfam" id="PF01717"/>
    </source>
</evidence>
<evidence type="ECO:0000256" key="3">
    <source>
        <dbReference type="ARBA" id="ARBA00009553"/>
    </source>
</evidence>
<dbReference type="SUPFAM" id="SSF51726">
    <property type="entry name" value="UROD/MetE-like"/>
    <property type="match status" value="2"/>
</dbReference>
<feature type="binding site" evidence="13">
    <location>
        <position position="731"/>
    </location>
    <ligand>
        <name>Zn(2+)</name>
        <dbReference type="ChEBI" id="CHEBI:29105"/>
        <label>1</label>
        <note>catalytic</note>
    </ligand>
</feature>
<feature type="binding site" evidence="12">
    <location>
        <position position="120"/>
    </location>
    <ligand>
        <name>5-methyltetrahydropteroyltri-L-glutamate</name>
        <dbReference type="ChEBI" id="CHEBI:58207"/>
    </ligand>
</feature>
<organism evidence="17 18">
    <name type="scientific">Virgibacillus salarius</name>
    <dbReference type="NCBI Taxonomy" id="447199"/>
    <lineage>
        <taxon>Bacteria</taxon>
        <taxon>Bacillati</taxon>
        <taxon>Bacillota</taxon>
        <taxon>Bacilli</taxon>
        <taxon>Bacillales</taxon>
        <taxon>Bacillaceae</taxon>
        <taxon>Virgibacillus</taxon>
    </lineage>
</organism>
<evidence type="ECO:0000256" key="2">
    <source>
        <dbReference type="ARBA" id="ARBA00004681"/>
    </source>
</evidence>
<dbReference type="EMBL" id="JAGSOT010000017">
    <property type="protein sequence ID" value="MBR7795894.1"/>
    <property type="molecule type" value="Genomic_DNA"/>
</dbReference>
<feature type="binding site" evidence="11">
    <location>
        <begin position="19"/>
        <end position="22"/>
    </location>
    <ligand>
        <name>5-methyltetrahydropteroyltri-L-glutamate</name>
        <dbReference type="ChEBI" id="CHEBI:58207"/>
    </ligand>
</feature>
<evidence type="ECO:0000313" key="18">
    <source>
        <dbReference type="Proteomes" id="UP000675284"/>
    </source>
</evidence>
<feature type="binding site" evidence="11">
    <location>
        <position position="731"/>
    </location>
    <ligand>
        <name>Zn(2+)</name>
        <dbReference type="ChEBI" id="CHEBI:29105"/>
        <note>catalytic</note>
    </ligand>
</feature>
<keyword evidence="6 11" id="KW-0808">Transferase</keyword>
<feature type="binding site" evidence="11 12">
    <location>
        <begin position="436"/>
        <end position="438"/>
    </location>
    <ligand>
        <name>L-homocysteine</name>
        <dbReference type="ChEBI" id="CHEBI:58199"/>
    </ligand>
</feature>
<dbReference type="HAMAP" id="MF_00172">
    <property type="entry name" value="Meth_synth"/>
    <property type="match status" value="1"/>
</dbReference>
<dbReference type="AlphaFoldDB" id="A0A941DRS9"/>
<evidence type="ECO:0000256" key="9">
    <source>
        <dbReference type="ARBA" id="ARBA00022833"/>
    </source>
</evidence>
<dbReference type="InterPro" id="IPR013215">
    <property type="entry name" value="Cbl-indep_Met_Synth_N"/>
</dbReference>
<dbReference type="NCBIfam" id="TIGR01371">
    <property type="entry name" value="met_syn_B12ind"/>
    <property type="match status" value="1"/>
</dbReference>
<keyword evidence="9 11" id="KW-0862">Zinc</keyword>
<evidence type="ECO:0000256" key="5">
    <source>
        <dbReference type="ARBA" id="ARBA00022605"/>
    </source>
</evidence>
<accession>A0A941DRS9</accession>
<evidence type="ECO:0000256" key="14">
    <source>
        <dbReference type="PIRSR" id="PIRSR000382-3"/>
    </source>
</evidence>
<feature type="binding site" evidence="11 12">
    <location>
        <begin position="436"/>
        <end position="438"/>
    </location>
    <ligand>
        <name>L-methionine</name>
        <dbReference type="ChEBI" id="CHEBI:57844"/>
    </ligand>
</feature>
<feature type="binding site" evidence="13">
    <location>
        <position position="670"/>
    </location>
    <ligand>
        <name>Zn(2+)</name>
        <dbReference type="ChEBI" id="CHEBI:29105"/>
        <label>1</label>
        <note>catalytic</note>
    </ligand>
</feature>
<dbReference type="CDD" id="cd03311">
    <property type="entry name" value="CIMS_C_terminal_like"/>
    <property type="match status" value="1"/>
</dbReference>
<feature type="binding site" evidence="13">
    <location>
        <position position="648"/>
    </location>
    <ligand>
        <name>Zn(2+)</name>
        <dbReference type="ChEBI" id="CHEBI:29105"/>
        <label>1</label>
        <note>catalytic</note>
    </ligand>
</feature>
<keyword evidence="4 11" id="KW-0489">Methyltransferase</keyword>
<keyword evidence="8 11" id="KW-0677">Repeat</keyword>
<dbReference type="NCBIfam" id="NF003556">
    <property type="entry name" value="PRK05222.1"/>
    <property type="match status" value="1"/>
</dbReference>
<dbReference type="PIRSF" id="PIRSF000382">
    <property type="entry name" value="MeTrfase_B12_ind"/>
    <property type="match status" value="1"/>
</dbReference>
<feature type="domain" description="Cobalamin-independent methionine synthase MetE C-terminal/archaeal" evidence="15">
    <location>
        <begin position="431"/>
        <end position="753"/>
    </location>
</feature>
<comment type="catalytic activity">
    <reaction evidence="11">
        <text>5-methyltetrahydropteroyltri-L-glutamate + L-homocysteine = tetrahydropteroyltri-L-glutamate + L-methionine</text>
        <dbReference type="Rhea" id="RHEA:21196"/>
        <dbReference type="ChEBI" id="CHEBI:57844"/>
        <dbReference type="ChEBI" id="CHEBI:58140"/>
        <dbReference type="ChEBI" id="CHEBI:58199"/>
        <dbReference type="ChEBI" id="CHEBI:58207"/>
        <dbReference type="EC" id="2.1.1.14"/>
    </reaction>
</comment>
<keyword evidence="10 11" id="KW-0486">Methionine biosynthesis</keyword>
<feature type="binding site" evidence="12">
    <location>
        <position position="22"/>
    </location>
    <ligand>
        <name>5-methyltetrahydropteroyltri-L-glutamate</name>
        <dbReference type="ChEBI" id="CHEBI:58207"/>
    </ligand>
</feature>
<dbReference type="InterPro" id="IPR002629">
    <property type="entry name" value="Met_Synth_C/arc"/>
</dbReference>
<comment type="pathway">
    <text evidence="2 11">Amino-acid biosynthesis; L-methionine biosynthesis via de novo pathway; L-methionine from L-homocysteine (MetE route): step 1/1.</text>
</comment>
<dbReference type="InterPro" id="IPR006276">
    <property type="entry name" value="Cobalamin-indep_Met_synthase"/>
</dbReference>
<dbReference type="GO" id="GO:0032259">
    <property type="term" value="P:methylation"/>
    <property type="evidence" value="ECO:0007669"/>
    <property type="project" value="UniProtKB-KW"/>
</dbReference>
<feature type="binding site" evidence="11 12">
    <location>
        <begin position="520"/>
        <end position="521"/>
    </location>
    <ligand>
        <name>5-methyltetrahydropteroyltri-L-glutamate</name>
        <dbReference type="ChEBI" id="CHEBI:58207"/>
    </ligand>
</feature>
<feature type="binding site" evidence="11">
    <location>
        <position position="115"/>
    </location>
    <ligand>
        <name>5-methyltetrahydropteroyltri-L-glutamate</name>
        <dbReference type="ChEBI" id="CHEBI:58207"/>
    </ligand>
</feature>
<comment type="function">
    <text evidence="1 11">Catalyzes the transfer of a methyl group from 5-methyltetrahydrofolate to homocysteine resulting in methionine formation.</text>
</comment>
<gene>
    <name evidence="11 17" type="primary">metE</name>
    <name evidence="17" type="ORF">KCX74_07530</name>
</gene>
<dbReference type="Gene3D" id="3.20.20.210">
    <property type="match status" value="2"/>
</dbReference>
<feature type="binding site" evidence="13">
    <location>
        <position position="646"/>
    </location>
    <ligand>
        <name>Zn(2+)</name>
        <dbReference type="ChEBI" id="CHEBI:29105"/>
        <label>1</label>
        <note>catalytic</note>
    </ligand>
</feature>
<evidence type="ECO:0000256" key="13">
    <source>
        <dbReference type="PIRSR" id="PIRSR000382-2"/>
    </source>
</evidence>
<feature type="binding site" evidence="11">
    <location>
        <position position="489"/>
    </location>
    <ligand>
        <name>L-homocysteine</name>
        <dbReference type="ChEBI" id="CHEBI:58199"/>
    </ligand>
</feature>
<evidence type="ECO:0000256" key="1">
    <source>
        <dbReference type="ARBA" id="ARBA00002777"/>
    </source>
</evidence>
<name>A0A941DRS9_9BACI</name>
<comment type="caution">
    <text evidence="17">The sequence shown here is derived from an EMBL/GenBank/DDBJ whole genome shotgun (WGS) entry which is preliminary data.</text>
</comment>
<comment type="cofactor">
    <cofactor evidence="11">
        <name>Zn(2+)</name>
        <dbReference type="ChEBI" id="CHEBI:29105"/>
    </cofactor>
    <text evidence="11">Binds 1 zinc ion per subunit.</text>
</comment>
<feature type="binding site" evidence="11 12">
    <location>
        <position position="489"/>
    </location>
    <ligand>
        <name>L-methionine</name>
        <dbReference type="ChEBI" id="CHEBI:57844"/>
    </ligand>
</feature>
<feature type="binding site" evidence="11 12">
    <location>
        <position position="604"/>
    </location>
    <ligand>
        <name>L-methionine</name>
        <dbReference type="ChEBI" id="CHEBI:57844"/>
    </ligand>
</feature>
<dbReference type="Pfam" id="PF08267">
    <property type="entry name" value="Meth_synt_1"/>
    <property type="match status" value="1"/>
</dbReference>
<feature type="active site" description="Proton donor" evidence="11 14">
    <location>
        <position position="699"/>
    </location>
</feature>
<feature type="binding site" evidence="11">
    <location>
        <position position="648"/>
    </location>
    <ligand>
        <name>Zn(2+)</name>
        <dbReference type="ChEBI" id="CHEBI:29105"/>
        <note>catalytic</note>
    </ligand>
</feature>
<feature type="domain" description="Cobalamin-independent methionine synthase MetE N-terminal" evidence="16">
    <location>
        <begin position="7"/>
        <end position="313"/>
    </location>
</feature>